<dbReference type="EMBL" id="CP001684">
    <property type="protein sequence ID" value="ACV23025.1"/>
    <property type="molecule type" value="Genomic_DNA"/>
</dbReference>
<dbReference type="AlphaFoldDB" id="C7N7Z0"/>
<dbReference type="HOGENOM" id="CLU_400990_0_0_11"/>
<organism evidence="2 3">
    <name type="scientific">Slackia heliotrinireducens (strain ATCC 29202 / DSM 20476 / NCTC 11029 / RHS 1)</name>
    <name type="common">Peptococcus heliotrinreducens</name>
    <dbReference type="NCBI Taxonomy" id="471855"/>
    <lineage>
        <taxon>Bacteria</taxon>
        <taxon>Bacillati</taxon>
        <taxon>Actinomycetota</taxon>
        <taxon>Coriobacteriia</taxon>
        <taxon>Eggerthellales</taxon>
        <taxon>Eggerthellaceae</taxon>
        <taxon>Slackia</taxon>
    </lineage>
</organism>
<gene>
    <name evidence="2" type="ordered locus">Shel_20110</name>
</gene>
<protein>
    <submittedName>
        <fullName evidence="2">Uncharacterized protein</fullName>
    </submittedName>
</protein>
<proteinExistence type="predicted"/>
<dbReference type="Proteomes" id="UP000002026">
    <property type="component" value="Chromosome"/>
</dbReference>
<dbReference type="KEGG" id="shi:Shel_20110"/>
<keyword evidence="1" id="KW-0472">Membrane</keyword>
<feature type="transmembrane region" description="Helical" evidence="1">
    <location>
        <begin position="20"/>
        <end position="39"/>
    </location>
</feature>
<keyword evidence="1" id="KW-0812">Transmembrane</keyword>
<name>C7N7Z0_SLAHD</name>
<dbReference type="STRING" id="471855.Shel_20110"/>
<dbReference type="eggNOG" id="ENOG5033SKX">
    <property type="taxonomic scope" value="Bacteria"/>
</dbReference>
<accession>C7N7Z0</accession>
<evidence type="ECO:0000313" key="3">
    <source>
        <dbReference type="Proteomes" id="UP000002026"/>
    </source>
</evidence>
<evidence type="ECO:0000256" key="1">
    <source>
        <dbReference type="SAM" id="Phobius"/>
    </source>
</evidence>
<evidence type="ECO:0000313" key="2">
    <source>
        <dbReference type="EMBL" id="ACV23025.1"/>
    </source>
</evidence>
<keyword evidence="3" id="KW-1185">Reference proteome</keyword>
<dbReference type="PROSITE" id="PS51257">
    <property type="entry name" value="PROKAR_LIPOPROTEIN"/>
    <property type="match status" value="1"/>
</dbReference>
<feature type="transmembrane region" description="Helical" evidence="1">
    <location>
        <begin position="75"/>
        <end position="93"/>
    </location>
</feature>
<sequence length="619" mass="65578">MRLGCWTDAFFDERGFSTAGTAVAILLSCSLVCFSAWAVQSQSRATKVQSVADAAALAAEAEVAEFMISVKVADATLLTISLTGLTLLGVGIVCCCVPPIAGVGDSLIEAGEKVLEKRKVFAEKSAQVLNLEQAALPVVALTQAESVMFANAEDGTTYIGYMELVPREGEEIEIPGFESVDDALDTATDASDTVAELADTAEEASEEADDAWIDAYLEDCGYAPNYCMQQRAETLSSISPSENPLYHSSTTWSFDVPLKRAQAYYRARLRDEAPMDATDEEGARSALRKNVFAYAVDVMDEGYVIDDGVSAPELHFPLLPKNTSEMKETPLYTNPDYPVSAGEHAYIHAWAGCPQYQQDGSGGYGSLSGLDAGSYEVCPACGLDSVALGQVLSASTNIENGFEYHYRKVAEAAEEYERARSEALPAIEGAKSEVDDAFGELTEAFKDVLGYRIEAYPPGRFGAVVELSAREDGGRPVGFVSTPEELGSFTAFSAAVLVEDESEDVISSLLEGASADADSVLLDCGTMALSLWASLLGVYKGGVDGLTDGVEKALDGLPLIGASGLGTWAADEMRSFIGELGMEPANTSAAKPTLVNTAYVVAHEDGPLSQTIRALKGVP</sequence>
<reference evidence="2 3" key="1">
    <citation type="journal article" date="2009" name="Stand. Genomic Sci.">
        <title>Complete genome sequence of Slackia heliotrinireducens type strain (RHS 1).</title>
        <authorList>
            <person name="Pukall R."/>
            <person name="Lapidus A."/>
            <person name="Nolan M."/>
            <person name="Copeland A."/>
            <person name="Glavina Del Rio T."/>
            <person name="Lucas S."/>
            <person name="Chen F."/>
            <person name="Tice H."/>
            <person name="Cheng J.F."/>
            <person name="Chertkov O."/>
            <person name="Bruce D."/>
            <person name="Goodwin L."/>
            <person name="Kuske C."/>
            <person name="Brettin T."/>
            <person name="Detter J.C."/>
            <person name="Han C."/>
            <person name="Pitluck S."/>
            <person name="Pati A."/>
            <person name="Mavrommatis K."/>
            <person name="Ivanova N."/>
            <person name="Ovchinnikova G."/>
            <person name="Chen A."/>
            <person name="Palaniappan K."/>
            <person name="Schneider S."/>
            <person name="Rohde M."/>
            <person name="Chain P."/>
            <person name="D'haeseleer P."/>
            <person name="Goker M."/>
            <person name="Bristow J."/>
            <person name="Eisen J.A."/>
            <person name="Markowitz V."/>
            <person name="Kyrpides N.C."/>
            <person name="Klenk H.P."/>
            <person name="Hugenholtz P."/>
        </authorList>
    </citation>
    <scope>NUCLEOTIDE SEQUENCE [LARGE SCALE GENOMIC DNA]</scope>
    <source>
        <strain evidence="3">ATCC 29202 / DSM 20476 / NCTC 11029 / RHS 1</strain>
    </source>
</reference>
<keyword evidence="1" id="KW-1133">Transmembrane helix</keyword>